<gene>
    <name evidence="2" type="ORF">NDU88_000977</name>
</gene>
<evidence type="ECO:0000313" key="3">
    <source>
        <dbReference type="Proteomes" id="UP001066276"/>
    </source>
</evidence>
<evidence type="ECO:0000256" key="1">
    <source>
        <dbReference type="SAM" id="MobiDB-lite"/>
    </source>
</evidence>
<evidence type="ECO:0000313" key="2">
    <source>
        <dbReference type="EMBL" id="KAJ1175690.1"/>
    </source>
</evidence>
<proteinExistence type="predicted"/>
<comment type="caution">
    <text evidence="2">The sequence shown here is derived from an EMBL/GenBank/DDBJ whole genome shotgun (WGS) entry which is preliminary data.</text>
</comment>
<reference evidence="2" key="1">
    <citation type="journal article" date="2022" name="bioRxiv">
        <title>Sequencing and chromosome-scale assembly of the giantPleurodeles waltlgenome.</title>
        <authorList>
            <person name="Brown T."/>
            <person name="Elewa A."/>
            <person name="Iarovenko S."/>
            <person name="Subramanian E."/>
            <person name="Araus A.J."/>
            <person name="Petzold A."/>
            <person name="Susuki M."/>
            <person name="Suzuki K.-i.T."/>
            <person name="Hayashi T."/>
            <person name="Toyoda A."/>
            <person name="Oliveira C."/>
            <person name="Osipova E."/>
            <person name="Leigh N.D."/>
            <person name="Simon A."/>
            <person name="Yun M.H."/>
        </authorList>
    </citation>
    <scope>NUCLEOTIDE SEQUENCE</scope>
    <source>
        <strain evidence="2">20211129_DDA</strain>
        <tissue evidence="2">Liver</tissue>
    </source>
</reference>
<feature type="compositionally biased region" description="Basic residues" evidence="1">
    <location>
        <begin position="1"/>
        <end position="10"/>
    </location>
</feature>
<dbReference type="EMBL" id="JANPWB010000006">
    <property type="protein sequence ID" value="KAJ1175690.1"/>
    <property type="molecule type" value="Genomic_DNA"/>
</dbReference>
<feature type="region of interest" description="Disordered" evidence="1">
    <location>
        <begin position="1"/>
        <end position="92"/>
    </location>
</feature>
<organism evidence="2 3">
    <name type="scientific">Pleurodeles waltl</name>
    <name type="common">Iberian ribbed newt</name>
    <dbReference type="NCBI Taxonomy" id="8319"/>
    <lineage>
        <taxon>Eukaryota</taxon>
        <taxon>Metazoa</taxon>
        <taxon>Chordata</taxon>
        <taxon>Craniata</taxon>
        <taxon>Vertebrata</taxon>
        <taxon>Euteleostomi</taxon>
        <taxon>Amphibia</taxon>
        <taxon>Batrachia</taxon>
        <taxon>Caudata</taxon>
        <taxon>Salamandroidea</taxon>
        <taxon>Salamandridae</taxon>
        <taxon>Pleurodelinae</taxon>
        <taxon>Pleurodeles</taxon>
    </lineage>
</organism>
<dbReference type="AlphaFoldDB" id="A0AAV7TGB2"/>
<feature type="compositionally biased region" description="Basic and acidic residues" evidence="1">
    <location>
        <begin position="31"/>
        <end position="42"/>
    </location>
</feature>
<protein>
    <submittedName>
        <fullName evidence="2">Uncharacterized protein</fullName>
    </submittedName>
</protein>
<dbReference type="Proteomes" id="UP001066276">
    <property type="component" value="Chromosome 3_2"/>
</dbReference>
<accession>A0AAV7TGB2</accession>
<name>A0AAV7TGB2_PLEWA</name>
<sequence length="92" mass="10532">MPQRQKRGLKKAAPLRTPYSYPGRPGSRLKGHQEQRRTSSKDSRRRRILTTQPGIPRAAKQQLRTHRGRRYLAGPSGAAEDRRTPQEAEEFG</sequence>
<keyword evidence="3" id="KW-1185">Reference proteome</keyword>